<feature type="transmembrane region" description="Helical" evidence="10">
    <location>
        <begin position="486"/>
        <end position="506"/>
    </location>
</feature>
<dbReference type="Pfam" id="PF00664">
    <property type="entry name" value="ABC_membrane"/>
    <property type="match status" value="2"/>
</dbReference>
<accession>A0A8H3TTG3</accession>
<feature type="transmembrane region" description="Helical" evidence="10">
    <location>
        <begin position="947"/>
        <end position="976"/>
    </location>
</feature>
<keyword evidence="8 10" id="KW-0472">Membrane</keyword>
<dbReference type="InterPro" id="IPR050173">
    <property type="entry name" value="ABC_transporter_C-like"/>
</dbReference>
<feature type="transmembrane region" description="Helical" evidence="10">
    <location>
        <begin position="270"/>
        <end position="291"/>
    </location>
</feature>
<dbReference type="InterPro" id="IPR011527">
    <property type="entry name" value="ABC1_TM_dom"/>
</dbReference>
<keyword evidence="4" id="KW-0677">Repeat</keyword>
<comment type="caution">
    <text evidence="13">The sequence shown here is derived from an EMBL/GenBank/DDBJ whole genome shotgun (WGS) entry which is preliminary data.</text>
</comment>
<keyword evidence="3 10" id="KW-0812">Transmembrane</keyword>
<feature type="transmembrane region" description="Helical" evidence="10">
    <location>
        <begin position="566"/>
        <end position="588"/>
    </location>
</feature>
<dbReference type="Proteomes" id="UP000620104">
    <property type="component" value="Unassembled WGS sequence"/>
</dbReference>
<dbReference type="SUPFAM" id="SSF90123">
    <property type="entry name" value="ABC transporter transmembrane region"/>
    <property type="match status" value="2"/>
</dbReference>
<feature type="region of interest" description="Disordered" evidence="9">
    <location>
        <begin position="402"/>
        <end position="435"/>
    </location>
</feature>
<dbReference type="InterPro" id="IPR003593">
    <property type="entry name" value="AAA+_ATPase"/>
</dbReference>
<evidence type="ECO:0000259" key="12">
    <source>
        <dbReference type="PROSITE" id="PS50929"/>
    </source>
</evidence>
<keyword evidence="2" id="KW-0813">Transport</keyword>
<dbReference type="PANTHER" id="PTHR24223">
    <property type="entry name" value="ATP-BINDING CASSETTE SUB-FAMILY C"/>
    <property type="match status" value="1"/>
</dbReference>
<keyword evidence="6" id="KW-0067">ATP-binding</keyword>
<dbReference type="CDD" id="cd03250">
    <property type="entry name" value="ABCC_MRP_domain1"/>
    <property type="match status" value="1"/>
</dbReference>
<dbReference type="EMBL" id="BLZA01000019">
    <property type="protein sequence ID" value="GHJ86930.1"/>
    <property type="molecule type" value="Genomic_DNA"/>
</dbReference>
<feature type="domain" description="ABC transmembrane type-1" evidence="12">
    <location>
        <begin position="283"/>
        <end position="626"/>
    </location>
</feature>
<dbReference type="PANTHER" id="PTHR24223:SF356">
    <property type="entry name" value="ATP-BINDING CASSETTE TRANSPORTER ABC4"/>
    <property type="match status" value="1"/>
</dbReference>
<keyword evidence="5" id="KW-0547">Nucleotide-binding</keyword>
<evidence type="ECO:0000256" key="3">
    <source>
        <dbReference type="ARBA" id="ARBA00022692"/>
    </source>
</evidence>
<feature type="compositionally biased region" description="Polar residues" evidence="9">
    <location>
        <begin position="406"/>
        <end position="427"/>
    </location>
</feature>
<dbReference type="Gene3D" id="3.40.50.300">
    <property type="entry name" value="P-loop containing nucleotide triphosphate hydrolases"/>
    <property type="match status" value="2"/>
</dbReference>
<dbReference type="InterPro" id="IPR003439">
    <property type="entry name" value="ABC_transporter-like_ATP-bd"/>
</dbReference>
<evidence type="ECO:0000259" key="11">
    <source>
        <dbReference type="PROSITE" id="PS50893"/>
    </source>
</evidence>
<organism evidence="13 14">
    <name type="scientific">Naganishia liquefaciens</name>
    <dbReference type="NCBI Taxonomy" id="104408"/>
    <lineage>
        <taxon>Eukaryota</taxon>
        <taxon>Fungi</taxon>
        <taxon>Dikarya</taxon>
        <taxon>Basidiomycota</taxon>
        <taxon>Agaricomycotina</taxon>
        <taxon>Tremellomycetes</taxon>
        <taxon>Filobasidiales</taxon>
        <taxon>Filobasidiaceae</taxon>
        <taxon>Naganishia</taxon>
    </lineage>
</organism>
<feature type="transmembrane region" description="Helical" evidence="10">
    <location>
        <begin position="148"/>
        <end position="167"/>
    </location>
</feature>
<dbReference type="CDD" id="cd18604">
    <property type="entry name" value="ABC_6TM_VMR1_D2_like"/>
    <property type="match status" value="1"/>
</dbReference>
<dbReference type="Gene3D" id="1.20.1560.10">
    <property type="entry name" value="ABC transporter type 1, transmembrane domain"/>
    <property type="match status" value="2"/>
</dbReference>
<dbReference type="GO" id="GO:0140359">
    <property type="term" value="F:ABC-type transporter activity"/>
    <property type="evidence" value="ECO:0007669"/>
    <property type="project" value="InterPro"/>
</dbReference>
<dbReference type="CDD" id="cd03244">
    <property type="entry name" value="ABCC_MRP_domain2"/>
    <property type="match status" value="1"/>
</dbReference>
<dbReference type="Pfam" id="PF00005">
    <property type="entry name" value="ABC_tran"/>
    <property type="match status" value="2"/>
</dbReference>
<feature type="transmembrane region" description="Helical" evidence="10">
    <location>
        <begin position="1091"/>
        <end position="1115"/>
    </location>
</feature>
<dbReference type="FunFam" id="1.20.1560.10:FF:000013">
    <property type="entry name" value="ABC transporter C family member 2"/>
    <property type="match status" value="1"/>
</dbReference>
<comment type="subcellular location">
    <subcellularLocation>
        <location evidence="1">Membrane</location>
        <topology evidence="1">Multi-pass membrane protein</topology>
    </subcellularLocation>
</comment>
<dbReference type="GO" id="GO:0016020">
    <property type="term" value="C:membrane"/>
    <property type="evidence" value="ECO:0007669"/>
    <property type="project" value="UniProtKB-SubCell"/>
</dbReference>
<feature type="transmembrane region" description="Helical" evidence="10">
    <location>
        <begin position="459"/>
        <end position="480"/>
    </location>
</feature>
<feature type="domain" description="ABC transporter" evidence="11">
    <location>
        <begin position="1278"/>
        <end position="1518"/>
    </location>
</feature>
<evidence type="ECO:0000256" key="5">
    <source>
        <dbReference type="ARBA" id="ARBA00022741"/>
    </source>
</evidence>
<evidence type="ECO:0000256" key="2">
    <source>
        <dbReference type="ARBA" id="ARBA00022448"/>
    </source>
</evidence>
<reference evidence="13" key="1">
    <citation type="submission" date="2020-07" db="EMBL/GenBank/DDBJ databases">
        <title>Draft Genome Sequence of a Deep-Sea Yeast, Naganishia (Cryptococcus) liquefaciens strain N6.</title>
        <authorList>
            <person name="Han Y.W."/>
            <person name="Kajitani R."/>
            <person name="Morimoto H."/>
            <person name="Parhat M."/>
            <person name="Tsubouchi H."/>
            <person name="Bakenova O."/>
            <person name="Ogata M."/>
            <person name="Argunhan B."/>
            <person name="Aoki R."/>
            <person name="Kajiwara S."/>
            <person name="Itoh T."/>
            <person name="Iwasaki H."/>
        </authorList>
    </citation>
    <scope>NUCLEOTIDE SEQUENCE</scope>
    <source>
        <strain evidence="13">N6</strain>
    </source>
</reference>
<evidence type="ECO:0008006" key="15">
    <source>
        <dbReference type="Google" id="ProtNLM"/>
    </source>
</evidence>
<dbReference type="CDD" id="cd18596">
    <property type="entry name" value="ABC_6TM_VMR1_D1_like"/>
    <property type="match status" value="1"/>
</dbReference>
<dbReference type="PROSITE" id="PS00211">
    <property type="entry name" value="ABC_TRANSPORTER_1"/>
    <property type="match status" value="1"/>
</dbReference>
<keyword evidence="7 10" id="KW-1133">Transmembrane helix</keyword>
<evidence type="ECO:0000256" key="8">
    <source>
        <dbReference type="ARBA" id="ARBA00023136"/>
    </source>
</evidence>
<evidence type="ECO:0000256" key="6">
    <source>
        <dbReference type="ARBA" id="ARBA00022840"/>
    </source>
</evidence>
<dbReference type="InterPro" id="IPR036640">
    <property type="entry name" value="ABC1_TM_sf"/>
</dbReference>
<dbReference type="InterPro" id="IPR017871">
    <property type="entry name" value="ABC_transporter-like_CS"/>
</dbReference>
<dbReference type="GO" id="GO:0005524">
    <property type="term" value="F:ATP binding"/>
    <property type="evidence" value="ECO:0007669"/>
    <property type="project" value="UniProtKB-KW"/>
</dbReference>
<dbReference type="PROSITE" id="PS50893">
    <property type="entry name" value="ABC_TRANSPORTER_2"/>
    <property type="match status" value="2"/>
</dbReference>
<dbReference type="InterPro" id="IPR027417">
    <property type="entry name" value="P-loop_NTPase"/>
</dbReference>
<protein>
    <recommendedName>
        <fullName evidence="15">P-loop containing nucleoside triphosphate hydrolase protein</fullName>
    </recommendedName>
</protein>
<evidence type="ECO:0000256" key="4">
    <source>
        <dbReference type="ARBA" id="ARBA00022737"/>
    </source>
</evidence>
<sequence length="1534" mass="167777">MPAYGPIHLSDEAEDPASVTGPRITARGVAFEVTRAVSTASALGLQIYSALCAKRPAESDEGTLPHRVDVILWSALGSWQAQVAYASCLAAVIPASVYLIFSRRHTTSRQAISSAASTLLLALFFCIAYRSIYPIATYWSFPIIEPRWIHPALFTSIAIAALLVPGLQPRPAKATLIEAASTSLDKDATCEASVNDPTPHPQLTASIISRAFYSFMDPVVIRAFRQASTFSAKDLPPPRPCDRSDHLDAEYMPAIDPISRKHHGLKDRSLLLNILGAFKGPAAAMACTMVFKAFVEFSSPFALERLLTYIENDGEGATFRPWVWIALLFVGPVLASLATQYYGLLSTTTVLRLESILTQLLFRHALRIKMQDESPTPLPTSANQPELIPDLTEEQPAKGHEITEGAPTQASVSLEDSKPETSQAEPSSSEKAETTASLAGRITTLMSADIDQIMEARDLFLLVVYGPLQIILGTFFLYQILSWSALVGMAASFFTLPVPGILAKLLNTAQKDLMKLTDERVQAVTEALTTLRLVKMFAWETKVKQQLSDRREAEIKAIKKTKILQALISTVVFCAPVLPMGLTYGLYVGVEKKPLTAAKVFSSISVFDIFRMQQYLLVDQVYKLITVRVSLQRFEDFLRNTHLLSRFGPGKAVGIKTTVKDEGILESDIFIRDCDFVWNKAEGNGGTSTENAFRLSVGSIKFPSGHTTLITGPTGSGKSSLLMALLGEMDLLPRSSHAIVALPRRRGIALCLQTAWVMEGTVRENILFGSIYDETRYRAVLRQCALLQDLKLWKAGDLTELGEKGLTASGGQKARISLARAIYSSAQIILLDDVLAALDLHTTRFIVDNLFKGDLIKDRTVICVTHHVGLMKPVSQYLVQITDQGVVGPLEPVSAAGSGTTSETASVVLPTDLIDEPDSEMSNDQTALGKLMVAEEKARGKVSRRTILRYFASAGGILFWSIYFGIILAGEILFAYCNYWLGVWSRAYEGTDPSKVSISFYLGIYVLLMFLQACSYNTSTLLWTFGCLRASRDLHQRITASVLGATLRWLDTTPTGSMLSRFTKDIKSCDSIFPRVFQGVSELTVTLALKFVLLIYMVPAFAPLALAVGLTGGIIGEFYVRAQMDVKRESSNAKSPLYSQFAAAISGVTSIRAYGAESKVQRQLQVRADHYTQCATSMYNLNRWINIRIDLLGAVFSAGLAYYLVFGSTKYDSILIGFGLNQAVSVSEIILHWVKVTNEFEVQCNSIERINEYLSIESEPTATLQNRPPASWPTSGDIEFTNVSARYSEKGPLVLKNISLHVDSGSRIGLIGRTGSGKSTLTLALLRLIPLEGSIRISGQDTQQLDLESLRRNVVSIPQEAVLLAGTLRSNLDPFDEYDDADLQDALQISGLGSCGETAGSENGSSAKLTLESEITSGGSNLSQGQRQLVSLARALVRKSKILILDEATASVDFNTDQRVQEAIRNLHGVTILTVAHRLRTIMDYDKILVLGDGQVLEYDAPKVLLAKREGFLRSLVDSSSEKLELEALAGFNG</sequence>
<dbReference type="OrthoDB" id="6500128at2759"/>
<feature type="transmembrane region" description="Helical" evidence="10">
    <location>
        <begin position="113"/>
        <end position="136"/>
    </location>
</feature>
<feature type="transmembrane region" description="Helical" evidence="10">
    <location>
        <begin position="996"/>
        <end position="1014"/>
    </location>
</feature>
<feature type="domain" description="ABC transporter" evidence="11">
    <location>
        <begin position="671"/>
        <end position="908"/>
    </location>
</feature>
<keyword evidence="14" id="KW-1185">Reference proteome</keyword>
<feature type="transmembrane region" description="Helical" evidence="10">
    <location>
        <begin position="1187"/>
        <end position="1206"/>
    </location>
</feature>
<evidence type="ECO:0000313" key="14">
    <source>
        <dbReference type="Proteomes" id="UP000620104"/>
    </source>
</evidence>
<dbReference type="FunFam" id="3.40.50.300:FF:000838">
    <property type="entry name" value="ABC multidrug transporter (Eurofung)"/>
    <property type="match status" value="1"/>
</dbReference>
<dbReference type="SMART" id="SM00382">
    <property type="entry name" value="AAA"/>
    <property type="match status" value="2"/>
</dbReference>
<gene>
    <name evidence="13" type="ORF">NliqN6_3332</name>
</gene>
<feature type="domain" description="ABC transmembrane type-1" evidence="12">
    <location>
        <begin position="968"/>
        <end position="1207"/>
    </location>
</feature>
<evidence type="ECO:0000256" key="7">
    <source>
        <dbReference type="ARBA" id="ARBA00022989"/>
    </source>
</evidence>
<evidence type="ECO:0000256" key="10">
    <source>
        <dbReference type="SAM" id="Phobius"/>
    </source>
</evidence>
<evidence type="ECO:0000313" key="13">
    <source>
        <dbReference type="EMBL" id="GHJ86930.1"/>
    </source>
</evidence>
<feature type="transmembrane region" description="Helical" evidence="10">
    <location>
        <begin position="322"/>
        <end position="344"/>
    </location>
</feature>
<evidence type="ECO:0000256" key="9">
    <source>
        <dbReference type="SAM" id="MobiDB-lite"/>
    </source>
</evidence>
<dbReference type="PROSITE" id="PS50929">
    <property type="entry name" value="ABC_TM1F"/>
    <property type="match status" value="2"/>
</dbReference>
<evidence type="ECO:0000256" key="1">
    <source>
        <dbReference type="ARBA" id="ARBA00004141"/>
    </source>
</evidence>
<proteinExistence type="predicted"/>
<feature type="transmembrane region" description="Helical" evidence="10">
    <location>
        <begin position="83"/>
        <end position="101"/>
    </location>
</feature>
<dbReference type="SUPFAM" id="SSF52540">
    <property type="entry name" value="P-loop containing nucleoside triphosphate hydrolases"/>
    <property type="match status" value="2"/>
</dbReference>
<dbReference type="GO" id="GO:0016887">
    <property type="term" value="F:ATP hydrolysis activity"/>
    <property type="evidence" value="ECO:0007669"/>
    <property type="project" value="InterPro"/>
</dbReference>
<name>A0A8H3TTG3_9TREE</name>